<keyword evidence="3" id="KW-1185">Reference proteome</keyword>
<protein>
    <submittedName>
        <fullName evidence="2">Uncharacterized protein</fullName>
    </submittedName>
</protein>
<keyword evidence="1" id="KW-0812">Transmembrane</keyword>
<proteinExistence type="predicted"/>
<name>A0A1A9ZD86_GLOPL</name>
<evidence type="ECO:0000256" key="1">
    <source>
        <dbReference type="SAM" id="Phobius"/>
    </source>
</evidence>
<reference evidence="3" key="1">
    <citation type="submission" date="2014-03" db="EMBL/GenBank/DDBJ databases">
        <authorList>
            <person name="Aksoy S."/>
            <person name="Warren W."/>
            <person name="Wilson R.K."/>
        </authorList>
    </citation>
    <scope>NUCLEOTIDE SEQUENCE [LARGE SCALE GENOMIC DNA]</scope>
    <source>
        <strain evidence="3">IAEA</strain>
    </source>
</reference>
<organism evidence="2 3">
    <name type="scientific">Glossina pallidipes</name>
    <name type="common">Tsetse fly</name>
    <dbReference type="NCBI Taxonomy" id="7398"/>
    <lineage>
        <taxon>Eukaryota</taxon>
        <taxon>Metazoa</taxon>
        <taxon>Ecdysozoa</taxon>
        <taxon>Arthropoda</taxon>
        <taxon>Hexapoda</taxon>
        <taxon>Insecta</taxon>
        <taxon>Pterygota</taxon>
        <taxon>Neoptera</taxon>
        <taxon>Endopterygota</taxon>
        <taxon>Diptera</taxon>
        <taxon>Brachycera</taxon>
        <taxon>Muscomorpha</taxon>
        <taxon>Hippoboscoidea</taxon>
        <taxon>Glossinidae</taxon>
        <taxon>Glossina</taxon>
    </lineage>
</organism>
<keyword evidence="1" id="KW-0472">Membrane</keyword>
<evidence type="ECO:0000313" key="3">
    <source>
        <dbReference type="Proteomes" id="UP000092445"/>
    </source>
</evidence>
<dbReference type="EnsemblMetazoa" id="GPAI011157-RA">
    <property type="protein sequence ID" value="GPAI011157-PA"/>
    <property type="gene ID" value="GPAI011157"/>
</dbReference>
<dbReference type="VEuPathDB" id="VectorBase:GPAI011157"/>
<keyword evidence="1" id="KW-1133">Transmembrane helix</keyword>
<evidence type="ECO:0000313" key="2">
    <source>
        <dbReference type="EnsemblMetazoa" id="GPAI011157-PA"/>
    </source>
</evidence>
<reference evidence="2" key="2">
    <citation type="submission" date="2020-05" db="UniProtKB">
        <authorList>
            <consortium name="EnsemblMetazoa"/>
        </authorList>
    </citation>
    <scope>IDENTIFICATION</scope>
    <source>
        <strain evidence="2">IAEA</strain>
    </source>
</reference>
<sequence length="101" mass="11839">MEYHSINQVTHSKYFFRVLGTTFYSQALIDPKTTYEYVQVHEHDINTVRIFICTPYGTVLRIAIRYCSHILAVNKEFLLLLQILLLVFLAGFDPQRAVHFS</sequence>
<accession>A0A1A9ZD86</accession>
<dbReference type="Proteomes" id="UP000092445">
    <property type="component" value="Unassembled WGS sequence"/>
</dbReference>
<feature type="transmembrane region" description="Helical" evidence="1">
    <location>
        <begin position="70"/>
        <end position="92"/>
    </location>
</feature>
<dbReference type="AlphaFoldDB" id="A0A1A9ZD86"/>